<dbReference type="EMBL" id="CP144751">
    <property type="protein sequence ID" value="WVZ87209.1"/>
    <property type="molecule type" value="Genomic_DNA"/>
</dbReference>
<dbReference type="GO" id="GO:0009011">
    <property type="term" value="F:alpha-1,4-glucan glucosyltransferase (ADP-glucose donor) activity"/>
    <property type="evidence" value="ECO:0007669"/>
    <property type="project" value="UniProtKB-EC"/>
</dbReference>
<sequence length="361" mass="40679">LSVARRRTIHDEEDPWTERRCGGGGYNRVRRRHENGCAGCGRAKREGWRRRFGVGSHVGGDRGPWRSEVHWSRSAAVAGIAGRDGSGGSVGWGSWESSTGSPFISAIAFSDFGQRMLSRARVLQKKGIAAEAWITATDTPIYCWDHKSSNSPELRKGLIKHAIYRTLERHGQGVTFLQQVVLLGSAPDHCIQGEFTNLASQLHGEYHGPIPCQYALVYYNWKIDGYTLARTSFLLLPSLNLVNTAYCYAVWIHPHCSENWRYVHIKNRSVHLSLHFKLALIKGRATMDAAEASMTRYLTSTMIRVGLKHKPKPSNQMVSVSKELTAVVRIMHSTGKVMEQDWSWNRPASDYMELYHSARKN</sequence>
<evidence type="ECO:0000256" key="1">
    <source>
        <dbReference type="ARBA" id="ARBA00001478"/>
    </source>
</evidence>
<proteinExistence type="predicted"/>
<dbReference type="PANTHER" id="PTHR46083">
    <property type="match status" value="1"/>
</dbReference>
<keyword evidence="4" id="KW-1185">Reference proteome</keyword>
<feature type="non-terminal residue" evidence="3">
    <location>
        <position position="361"/>
    </location>
</feature>
<gene>
    <name evidence="3" type="ORF">U9M48_033885</name>
</gene>
<dbReference type="AlphaFoldDB" id="A0AAQ3U817"/>
<reference evidence="3 4" key="1">
    <citation type="submission" date="2024-02" db="EMBL/GenBank/DDBJ databases">
        <title>High-quality chromosome-scale genome assembly of Pensacola bahiagrass (Paspalum notatum Flugge var. saurae).</title>
        <authorList>
            <person name="Vega J.M."/>
            <person name="Podio M."/>
            <person name="Orjuela J."/>
            <person name="Siena L.A."/>
            <person name="Pessino S.C."/>
            <person name="Combes M.C."/>
            <person name="Mariac C."/>
            <person name="Albertini E."/>
            <person name="Pupilli F."/>
            <person name="Ortiz J.P.A."/>
            <person name="Leblanc O."/>
        </authorList>
    </citation>
    <scope>NUCLEOTIDE SEQUENCE [LARGE SCALE GENOMIC DNA]</scope>
    <source>
        <strain evidence="3">R1</strain>
        <tissue evidence="3">Leaf</tissue>
    </source>
</reference>
<evidence type="ECO:0000313" key="4">
    <source>
        <dbReference type="Proteomes" id="UP001341281"/>
    </source>
</evidence>
<dbReference type="PANTHER" id="PTHR46083:SF7">
    <property type="entry name" value="OS04G0624600 PROTEIN"/>
    <property type="match status" value="1"/>
</dbReference>
<evidence type="ECO:0000256" key="2">
    <source>
        <dbReference type="ARBA" id="ARBA00012588"/>
    </source>
</evidence>
<evidence type="ECO:0000313" key="3">
    <source>
        <dbReference type="EMBL" id="WVZ87209.1"/>
    </source>
</evidence>
<accession>A0AAQ3U817</accession>
<organism evidence="3 4">
    <name type="scientific">Paspalum notatum var. saurae</name>
    <dbReference type="NCBI Taxonomy" id="547442"/>
    <lineage>
        <taxon>Eukaryota</taxon>
        <taxon>Viridiplantae</taxon>
        <taxon>Streptophyta</taxon>
        <taxon>Embryophyta</taxon>
        <taxon>Tracheophyta</taxon>
        <taxon>Spermatophyta</taxon>
        <taxon>Magnoliopsida</taxon>
        <taxon>Liliopsida</taxon>
        <taxon>Poales</taxon>
        <taxon>Poaceae</taxon>
        <taxon>PACMAD clade</taxon>
        <taxon>Panicoideae</taxon>
        <taxon>Andropogonodae</taxon>
        <taxon>Paspaleae</taxon>
        <taxon>Paspalinae</taxon>
        <taxon>Paspalum</taxon>
    </lineage>
</organism>
<comment type="catalytic activity">
    <reaction evidence="1">
        <text>[(1-&gt;4)-alpha-D-glucosyl](n) + ADP-alpha-D-glucose = [(1-&gt;4)-alpha-D-glucosyl](n+1) + ADP + H(+)</text>
        <dbReference type="Rhea" id="RHEA:18189"/>
        <dbReference type="Rhea" id="RHEA-COMP:9584"/>
        <dbReference type="Rhea" id="RHEA-COMP:9587"/>
        <dbReference type="ChEBI" id="CHEBI:15378"/>
        <dbReference type="ChEBI" id="CHEBI:15444"/>
        <dbReference type="ChEBI" id="CHEBI:57498"/>
        <dbReference type="ChEBI" id="CHEBI:456216"/>
        <dbReference type="EC" id="2.4.1.21"/>
    </reaction>
</comment>
<dbReference type="EC" id="2.4.1.21" evidence="2"/>
<name>A0AAQ3U817_PASNO</name>
<dbReference type="Proteomes" id="UP001341281">
    <property type="component" value="Chromosome 07"/>
</dbReference>
<protein>
    <recommendedName>
        <fullName evidence="2">starch synthase</fullName>
        <ecNumber evidence="2">2.4.1.21</ecNumber>
    </recommendedName>
</protein>